<dbReference type="InterPro" id="IPR002931">
    <property type="entry name" value="Transglutaminase-like"/>
</dbReference>
<dbReference type="Proteomes" id="UP000318138">
    <property type="component" value="Chromosome"/>
</dbReference>
<evidence type="ECO:0000313" key="4">
    <source>
        <dbReference type="Proteomes" id="UP000318138"/>
    </source>
</evidence>
<feature type="domain" description="Transglutaminase-like" evidence="2">
    <location>
        <begin position="161"/>
        <end position="220"/>
    </location>
</feature>
<gene>
    <name evidence="3" type="ORF">FLK61_24985</name>
</gene>
<keyword evidence="4" id="KW-1185">Reference proteome</keyword>
<dbReference type="InterPro" id="IPR038765">
    <property type="entry name" value="Papain-like_cys_pep_sf"/>
</dbReference>
<dbReference type="PANTHER" id="PTHR33490">
    <property type="entry name" value="BLR5614 PROTEIN-RELATED"/>
    <property type="match status" value="1"/>
</dbReference>
<dbReference type="AlphaFoldDB" id="A0A859FBG9"/>
<accession>A0A859FBG9</accession>
<dbReference type="RefSeq" id="WP_176008075.1">
    <property type="nucleotide sequence ID" value="NZ_CP041372.2"/>
</dbReference>
<protein>
    <submittedName>
        <fullName evidence="3">Transglutaminase domain-containing protein</fullName>
    </submittedName>
</protein>
<sequence>MNVTEHYYKTVHYDYSFKNRQKETVHYWLADPPETTTQRNIRCTDGNDIGQLSTLHGQTIRYVELAPGEKIELSFSIDLYKCTHNHEGNPMERPPTLSDEERAFYLRSSAMQPVNEEFKEEALGIIGEAQSDYDQAKALFDHFVRRFRYHFPPEKRGARYMAKRKSGDCGEFSFLYASYCRALGIPCRTVVGAWARKMQPHVWNEVFIEGVGWMPVDTSVPAMYRNPYRRLTSPMAWGVPSKVDGFFGSSEGNRVAFSLDANWPLTPEYVDQMSPCGYERMDFGIEKFAYGFEAHDSTAPYLQPGYVQFQEMPKKQALPDLLGNWRVRDEGQRRVTQLSLDVFAMLLVLTLLVSGATALFLDTSFPPEPWYQLTLSFAGAMLILAKLLRQEGHPAVLVPFFLFSGFVFYQSVSVLMS</sequence>
<dbReference type="Gene3D" id="3.10.620.30">
    <property type="match status" value="1"/>
</dbReference>
<evidence type="ECO:0000313" key="3">
    <source>
        <dbReference type="EMBL" id="QKS70031.1"/>
    </source>
</evidence>
<dbReference type="EMBL" id="CP041372">
    <property type="protein sequence ID" value="QKS70031.1"/>
    <property type="molecule type" value="Genomic_DNA"/>
</dbReference>
<reference evidence="4" key="1">
    <citation type="submission" date="2019-07" db="EMBL/GenBank/DDBJ databases">
        <title>Bacillus alkalisoli sp. nov. isolated from saline soil.</title>
        <authorList>
            <person name="Sun J.-Q."/>
            <person name="Xu L."/>
        </authorList>
    </citation>
    <scope>NUCLEOTIDE SEQUENCE [LARGE SCALE GENOMIC DNA]</scope>
    <source>
        <strain evidence="4">M4U3P1</strain>
    </source>
</reference>
<dbReference type="Pfam" id="PF01841">
    <property type="entry name" value="Transglut_core"/>
    <property type="match status" value="1"/>
</dbReference>
<keyword evidence="1" id="KW-1133">Transmembrane helix</keyword>
<dbReference type="KEGG" id="psua:FLK61_24985"/>
<dbReference type="PANTHER" id="PTHR33490:SF3">
    <property type="entry name" value="CONSERVED INTEGRAL MEMBRANE PROTEIN"/>
    <property type="match status" value="1"/>
</dbReference>
<keyword evidence="1" id="KW-0472">Membrane</keyword>
<feature type="transmembrane region" description="Helical" evidence="1">
    <location>
        <begin position="395"/>
        <end position="416"/>
    </location>
</feature>
<feature type="transmembrane region" description="Helical" evidence="1">
    <location>
        <begin position="370"/>
        <end position="388"/>
    </location>
</feature>
<keyword evidence="1" id="KW-0812">Transmembrane</keyword>
<evidence type="ECO:0000259" key="2">
    <source>
        <dbReference type="SMART" id="SM00460"/>
    </source>
</evidence>
<evidence type="ECO:0000256" key="1">
    <source>
        <dbReference type="SAM" id="Phobius"/>
    </source>
</evidence>
<name>A0A859FBG9_9BACI</name>
<dbReference type="SUPFAM" id="SSF54001">
    <property type="entry name" value="Cysteine proteinases"/>
    <property type="match status" value="1"/>
</dbReference>
<proteinExistence type="predicted"/>
<organism evidence="3 4">
    <name type="scientific">Paenalkalicoccus suaedae</name>
    <dbReference type="NCBI Taxonomy" id="2592382"/>
    <lineage>
        <taxon>Bacteria</taxon>
        <taxon>Bacillati</taxon>
        <taxon>Bacillota</taxon>
        <taxon>Bacilli</taxon>
        <taxon>Bacillales</taxon>
        <taxon>Bacillaceae</taxon>
        <taxon>Paenalkalicoccus</taxon>
    </lineage>
</organism>
<feature type="transmembrane region" description="Helical" evidence="1">
    <location>
        <begin position="338"/>
        <end position="358"/>
    </location>
</feature>
<dbReference type="SMART" id="SM00460">
    <property type="entry name" value="TGc"/>
    <property type="match status" value="1"/>
</dbReference>